<gene>
    <name evidence="1" type="primary">ALPHAC-AD_6</name>
    <name evidence="1" type="ORF">CK203_004803</name>
</gene>
<reference evidence="1 2" key="1">
    <citation type="journal article" date="2018" name="PLoS Genet.">
        <title>Population sequencing reveals clonal diversity and ancestral inbreeding in the grapevine cultivar Chardonnay.</title>
        <authorList>
            <person name="Roach M.J."/>
            <person name="Johnson D.L."/>
            <person name="Bohlmann J."/>
            <person name="van Vuuren H.J."/>
            <person name="Jones S.J."/>
            <person name="Pretorius I.S."/>
            <person name="Schmidt S.A."/>
            <person name="Borneman A.R."/>
        </authorList>
    </citation>
    <scope>NUCLEOTIDE SEQUENCE [LARGE SCALE GENOMIC DNA]</scope>
    <source>
        <strain evidence="2">cv. Chardonnay</strain>
        <tissue evidence="1">Leaf</tissue>
    </source>
</reference>
<accession>A0A438KGS3</accession>
<name>A0A438KGS3_VITVI</name>
<dbReference type="InterPro" id="IPR012295">
    <property type="entry name" value="TBP_dom_sf"/>
</dbReference>
<dbReference type="GO" id="GO:0016192">
    <property type="term" value="P:vesicle-mediated transport"/>
    <property type="evidence" value="ECO:0007669"/>
    <property type="project" value="InterPro"/>
</dbReference>
<dbReference type="SUPFAM" id="SSF55711">
    <property type="entry name" value="Subdomain of clathrin and coatomer appendage domain"/>
    <property type="match status" value="1"/>
</dbReference>
<comment type="caution">
    <text evidence="1">The sequence shown here is derived from an EMBL/GenBank/DDBJ whole genome shotgun (WGS) entry which is preliminary data.</text>
</comment>
<evidence type="ECO:0000313" key="1">
    <source>
        <dbReference type="EMBL" id="RVX20388.1"/>
    </source>
</evidence>
<proteinExistence type="predicted"/>
<dbReference type="Proteomes" id="UP000288805">
    <property type="component" value="Unassembled WGS sequence"/>
</dbReference>
<sequence>MLLLEMANLFNSLRLMVCPGLDPNANNLVASTTFYSESTRAMLCLVRDIFPSLAYYLASYPDVCI</sequence>
<dbReference type="GO" id="GO:0030117">
    <property type="term" value="C:membrane coat"/>
    <property type="evidence" value="ECO:0007669"/>
    <property type="project" value="InterPro"/>
</dbReference>
<dbReference type="InterPro" id="IPR009028">
    <property type="entry name" value="Coatomer/calthrin_app_sub_C"/>
</dbReference>
<protein>
    <submittedName>
        <fullName evidence="1">AP-2 complex subunit alpha-2</fullName>
    </submittedName>
</protein>
<evidence type="ECO:0000313" key="2">
    <source>
        <dbReference type="Proteomes" id="UP000288805"/>
    </source>
</evidence>
<organism evidence="1 2">
    <name type="scientific">Vitis vinifera</name>
    <name type="common">Grape</name>
    <dbReference type="NCBI Taxonomy" id="29760"/>
    <lineage>
        <taxon>Eukaryota</taxon>
        <taxon>Viridiplantae</taxon>
        <taxon>Streptophyta</taxon>
        <taxon>Embryophyta</taxon>
        <taxon>Tracheophyta</taxon>
        <taxon>Spermatophyta</taxon>
        <taxon>Magnoliopsida</taxon>
        <taxon>eudicotyledons</taxon>
        <taxon>Gunneridae</taxon>
        <taxon>Pentapetalae</taxon>
        <taxon>rosids</taxon>
        <taxon>Vitales</taxon>
        <taxon>Vitaceae</taxon>
        <taxon>Viteae</taxon>
        <taxon>Vitis</taxon>
    </lineage>
</organism>
<dbReference type="Gene3D" id="3.30.310.10">
    <property type="entry name" value="TATA-Binding Protein"/>
    <property type="match status" value="1"/>
</dbReference>
<dbReference type="EMBL" id="QGNW01000007">
    <property type="protein sequence ID" value="RVX20388.1"/>
    <property type="molecule type" value="Genomic_DNA"/>
</dbReference>
<dbReference type="AlphaFoldDB" id="A0A438KGS3"/>
<dbReference type="GO" id="GO:0006886">
    <property type="term" value="P:intracellular protein transport"/>
    <property type="evidence" value="ECO:0007669"/>
    <property type="project" value="InterPro"/>
</dbReference>